<gene>
    <name evidence="1" type="ORF">HYPSUDRAFT_61971</name>
</gene>
<evidence type="ECO:0000313" key="2">
    <source>
        <dbReference type="Proteomes" id="UP000054270"/>
    </source>
</evidence>
<keyword evidence="2" id="KW-1185">Reference proteome</keyword>
<evidence type="ECO:0000313" key="1">
    <source>
        <dbReference type="EMBL" id="KJA28339.1"/>
    </source>
</evidence>
<dbReference type="AlphaFoldDB" id="A0A0D2PBU9"/>
<name>A0A0D2PBU9_HYPSF</name>
<organism evidence="1 2">
    <name type="scientific">Hypholoma sublateritium (strain FD-334 SS-4)</name>
    <dbReference type="NCBI Taxonomy" id="945553"/>
    <lineage>
        <taxon>Eukaryota</taxon>
        <taxon>Fungi</taxon>
        <taxon>Dikarya</taxon>
        <taxon>Basidiomycota</taxon>
        <taxon>Agaricomycotina</taxon>
        <taxon>Agaricomycetes</taxon>
        <taxon>Agaricomycetidae</taxon>
        <taxon>Agaricales</taxon>
        <taxon>Agaricineae</taxon>
        <taxon>Strophariaceae</taxon>
        <taxon>Hypholoma</taxon>
    </lineage>
</organism>
<dbReference type="Proteomes" id="UP000054270">
    <property type="component" value="Unassembled WGS sequence"/>
</dbReference>
<protein>
    <submittedName>
        <fullName evidence="1">Uncharacterized protein</fullName>
    </submittedName>
</protein>
<reference evidence="2" key="1">
    <citation type="submission" date="2014-04" db="EMBL/GenBank/DDBJ databases">
        <title>Evolutionary Origins and Diversification of the Mycorrhizal Mutualists.</title>
        <authorList>
            <consortium name="DOE Joint Genome Institute"/>
            <consortium name="Mycorrhizal Genomics Consortium"/>
            <person name="Kohler A."/>
            <person name="Kuo A."/>
            <person name="Nagy L.G."/>
            <person name="Floudas D."/>
            <person name="Copeland A."/>
            <person name="Barry K.W."/>
            <person name="Cichocki N."/>
            <person name="Veneault-Fourrey C."/>
            <person name="LaButti K."/>
            <person name="Lindquist E.A."/>
            <person name="Lipzen A."/>
            <person name="Lundell T."/>
            <person name="Morin E."/>
            <person name="Murat C."/>
            <person name="Riley R."/>
            <person name="Ohm R."/>
            <person name="Sun H."/>
            <person name="Tunlid A."/>
            <person name="Henrissat B."/>
            <person name="Grigoriev I.V."/>
            <person name="Hibbett D.S."/>
            <person name="Martin F."/>
        </authorList>
    </citation>
    <scope>NUCLEOTIDE SEQUENCE [LARGE SCALE GENOMIC DNA]</scope>
    <source>
        <strain evidence="2">FD-334 SS-4</strain>
    </source>
</reference>
<proteinExistence type="predicted"/>
<dbReference type="EMBL" id="KN817521">
    <property type="protein sequence ID" value="KJA28339.1"/>
    <property type="molecule type" value="Genomic_DNA"/>
</dbReference>
<sequence>MLLSNSHETIQSSDYTLPHLREKHLRWGLPAMIRENPRAPKSYTIANLDSSYTSKLFKAELSPILEDSRHFSEIHETKQESMHISAIDSSGSSYGQLLPEGETSFFQNPGMTEQDTDQADVYFRELAQEFGDFGGTSIAKLEFYFVMLHAAKAKFEVKRC</sequence>
<dbReference type="OrthoDB" id="3068059at2759"/>
<accession>A0A0D2PBU9</accession>